<evidence type="ECO:0000313" key="16">
    <source>
        <dbReference type="Proteomes" id="UP001596977"/>
    </source>
</evidence>
<proteinExistence type="inferred from homology"/>
<dbReference type="InterPro" id="IPR000531">
    <property type="entry name" value="Beta-barrel_TonB"/>
</dbReference>
<dbReference type="Pfam" id="PF07715">
    <property type="entry name" value="Plug"/>
    <property type="match status" value="1"/>
</dbReference>
<evidence type="ECO:0000256" key="5">
    <source>
        <dbReference type="ARBA" id="ARBA00022692"/>
    </source>
</evidence>
<dbReference type="InterPro" id="IPR039426">
    <property type="entry name" value="TonB-dep_rcpt-like"/>
</dbReference>
<dbReference type="PROSITE" id="PS52016">
    <property type="entry name" value="TONB_DEPENDENT_REC_3"/>
    <property type="match status" value="1"/>
</dbReference>
<dbReference type="EMBL" id="JBHTJG010000001">
    <property type="protein sequence ID" value="MFD0945568.1"/>
    <property type="molecule type" value="Genomic_DNA"/>
</dbReference>
<dbReference type="InterPro" id="IPR012910">
    <property type="entry name" value="Plug_dom"/>
</dbReference>
<keyword evidence="4" id="KW-0410">Iron transport</keyword>
<keyword evidence="3 11" id="KW-1134">Transmembrane beta strand</keyword>
<evidence type="ECO:0000256" key="2">
    <source>
        <dbReference type="ARBA" id="ARBA00022448"/>
    </source>
</evidence>
<keyword evidence="6" id="KW-0408">Iron</keyword>
<dbReference type="InterPro" id="IPR036942">
    <property type="entry name" value="Beta-barrel_TonB_sf"/>
</dbReference>
<evidence type="ECO:0000256" key="4">
    <source>
        <dbReference type="ARBA" id="ARBA00022496"/>
    </source>
</evidence>
<dbReference type="Pfam" id="PF00593">
    <property type="entry name" value="TonB_dep_Rec_b-barrel"/>
    <property type="match status" value="1"/>
</dbReference>
<dbReference type="CDD" id="cd01347">
    <property type="entry name" value="ligand_gated_channel"/>
    <property type="match status" value="1"/>
</dbReference>
<keyword evidence="7" id="KW-0406">Ion transport</keyword>
<evidence type="ECO:0000259" key="14">
    <source>
        <dbReference type="Pfam" id="PF07715"/>
    </source>
</evidence>
<keyword evidence="2 11" id="KW-0813">Transport</keyword>
<evidence type="ECO:0000256" key="6">
    <source>
        <dbReference type="ARBA" id="ARBA00023004"/>
    </source>
</evidence>
<evidence type="ECO:0000256" key="7">
    <source>
        <dbReference type="ARBA" id="ARBA00023065"/>
    </source>
</evidence>
<comment type="similarity">
    <text evidence="11 12">Belongs to the TonB-dependent receptor family.</text>
</comment>
<sequence length="707" mass="77256">MTLLAMPAAAQEQADQAEAPAAEDAYHGDIVVTATKNGATRLQDTAMGISAYGGDALQRSGARDMRDLTQLAPSMTVSENSSFAQIYIRGVGSNNVFAGSDPSSTVHMDGVYLARPASYFNSFLDVERVEVLRGPQGTLYGRNSVGGTINVISRKPDEVLRGKFEAGYGNYDAVQLAGYLSGPLGGDFSASIAALYSAHDDYVKNINPSGNDIDDDDTKAVRGQLRWNPAAGTDIILRADYLRQKSAIMSYSKLLELRGGTSLSDTLLGDYSRIANNFPHNSRREGWGVGAEASFELSPSLTLKSITSYRESDFAASFDTDASDLDLNRTILNERQSQKSEELNLTGKFDRLSFVLGAYYFSETIDYPLRVQTISTNTETFSAPHVETRNWAAFGQASYALTDTLTLTAGLRYSTEDKDFTQRRAVRNITTQVASATQNYALEGRYSAWTPKAGLEWRPRDGILTYVSASRGFKSGGFINSSPSATQGFGPEYLWSYEAGVKTSWLDRRLQANITLFYYDYTDLQVNFFIVPGQTDIRNAANASIKGLELELRATPVDGLTLEGNLSLLDGVYKDFTSAPRRNTSLSFDASGQDLSATPNYTLNLAAEKSFTMASGWRPSIRVEGSWNGRRYFTPENTLLESQKPYFLLNGSLVVAAPGDRLSVSLWGRNLTNTEYVTGTASFAAARVAGRVGNPRTFGVRIGYKFD</sequence>
<gene>
    <name evidence="15" type="ORF">ACFQ1E_04365</name>
</gene>
<evidence type="ECO:0000256" key="3">
    <source>
        <dbReference type="ARBA" id="ARBA00022452"/>
    </source>
</evidence>
<evidence type="ECO:0000256" key="11">
    <source>
        <dbReference type="PROSITE-ProRule" id="PRU01360"/>
    </source>
</evidence>
<evidence type="ECO:0000256" key="8">
    <source>
        <dbReference type="ARBA" id="ARBA00023077"/>
    </source>
</evidence>
<evidence type="ECO:0000256" key="1">
    <source>
        <dbReference type="ARBA" id="ARBA00004571"/>
    </source>
</evidence>
<keyword evidence="16" id="KW-1185">Reference proteome</keyword>
<reference evidence="16" key="1">
    <citation type="journal article" date="2019" name="Int. J. Syst. Evol. Microbiol.">
        <title>The Global Catalogue of Microorganisms (GCM) 10K type strain sequencing project: providing services to taxonomists for standard genome sequencing and annotation.</title>
        <authorList>
            <consortium name="The Broad Institute Genomics Platform"/>
            <consortium name="The Broad Institute Genome Sequencing Center for Infectious Disease"/>
            <person name="Wu L."/>
            <person name="Ma J."/>
        </authorList>
    </citation>
    <scope>NUCLEOTIDE SEQUENCE [LARGE SCALE GENOMIC DNA]</scope>
    <source>
        <strain evidence="16">CCUG 62982</strain>
    </source>
</reference>
<evidence type="ECO:0000259" key="13">
    <source>
        <dbReference type="Pfam" id="PF00593"/>
    </source>
</evidence>
<dbReference type="PANTHER" id="PTHR32552">
    <property type="entry name" value="FERRICHROME IRON RECEPTOR-RELATED"/>
    <property type="match status" value="1"/>
</dbReference>
<evidence type="ECO:0000313" key="15">
    <source>
        <dbReference type="EMBL" id="MFD0945568.1"/>
    </source>
</evidence>
<protein>
    <submittedName>
        <fullName evidence="15">TonB-dependent receptor</fullName>
    </submittedName>
</protein>
<keyword evidence="15" id="KW-0675">Receptor</keyword>
<accession>A0ABW3H2A9</accession>
<keyword evidence="9 11" id="KW-0472">Membrane</keyword>
<keyword evidence="8 12" id="KW-0798">TonB box</keyword>
<dbReference type="SUPFAM" id="SSF56935">
    <property type="entry name" value="Porins"/>
    <property type="match status" value="1"/>
</dbReference>
<organism evidence="15 16">
    <name type="scientific">Sphingomonas canadensis</name>
    <dbReference type="NCBI Taxonomy" id="1219257"/>
    <lineage>
        <taxon>Bacteria</taxon>
        <taxon>Pseudomonadati</taxon>
        <taxon>Pseudomonadota</taxon>
        <taxon>Alphaproteobacteria</taxon>
        <taxon>Sphingomonadales</taxon>
        <taxon>Sphingomonadaceae</taxon>
        <taxon>Sphingomonas</taxon>
    </lineage>
</organism>
<comment type="subcellular location">
    <subcellularLocation>
        <location evidence="1 11">Cell outer membrane</location>
        <topology evidence="1 11">Multi-pass membrane protein</topology>
    </subcellularLocation>
</comment>
<feature type="domain" description="TonB-dependent receptor plug" evidence="14">
    <location>
        <begin position="42"/>
        <end position="148"/>
    </location>
</feature>
<evidence type="ECO:0000256" key="9">
    <source>
        <dbReference type="ARBA" id="ARBA00023136"/>
    </source>
</evidence>
<evidence type="ECO:0000256" key="10">
    <source>
        <dbReference type="ARBA" id="ARBA00023237"/>
    </source>
</evidence>
<comment type="caution">
    <text evidence="15">The sequence shown here is derived from an EMBL/GenBank/DDBJ whole genome shotgun (WGS) entry which is preliminary data.</text>
</comment>
<dbReference type="Proteomes" id="UP001596977">
    <property type="component" value="Unassembled WGS sequence"/>
</dbReference>
<name>A0ABW3H2A9_9SPHN</name>
<evidence type="ECO:0000256" key="12">
    <source>
        <dbReference type="RuleBase" id="RU003357"/>
    </source>
</evidence>
<dbReference type="PANTHER" id="PTHR32552:SF81">
    <property type="entry name" value="TONB-DEPENDENT OUTER MEMBRANE RECEPTOR"/>
    <property type="match status" value="1"/>
</dbReference>
<keyword evidence="5 11" id="KW-0812">Transmembrane</keyword>
<feature type="domain" description="TonB-dependent receptor-like beta-barrel" evidence="13">
    <location>
        <begin position="262"/>
        <end position="671"/>
    </location>
</feature>
<keyword evidence="10 11" id="KW-0998">Cell outer membrane</keyword>
<dbReference type="Gene3D" id="2.40.170.20">
    <property type="entry name" value="TonB-dependent receptor, beta-barrel domain"/>
    <property type="match status" value="1"/>
</dbReference>